<evidence type="ECO:0000313" key="2">
    <source>
        <dbReference type="Proteomes" id="UP000184474"/>
    </source>
</evidence>
<gene>
    <name evidence="1" type="ORF">SAMN04488028_101293</name>
</gene>
<dbReference type="EMBL" id="FRAA01000001">
    <property type="protein sequence ID" value="SHJ49266.1"/>
    <property type="molecule type" value="Genomic_DNA"/>
</dbReference>
<name>A0A1M6JRH6_REIAG</name>
<keyword evidence="2" id="KW-1185">Reference proteome</keyword>
<organism evidence="1 2">
    <name type="scientific">Reichenbachiella agariperforans</name>
    <dbReference type="NCBI Taxonomy" id="156994"/>
    <lineage>
        <taxon>Bacteria</taxon>
        <taxon>Pseudomonadati</taxon>
        <taxon>Bacteroidota</taxon>
        <taxon>Cytophagia</taxon>
        <taxon>Cytophagales</taxon>
        <taxon>Reichenbachiellaceae</taxon>
        <taxon>Reichenbachiella</taxon>
    </lineage>
</organism>
<proteinExistence type="predicted"/>
<reference evidence="2" key="1">
    <citation type="submission" date="2016-11" db="EMBL/GenBank/DDBJ databases">
        <authorList>
            <person name="Varghese N."/>
            <person name="Submissions S."/>
        </authorList>
    </citation>
    <scope>NUCLEOTIDE SEQUENCE [LARGE SCALE GENOMIC DNA]</scope>
    <source>
        <strain evidence="2">DSM 26134</strain>
    </source>
</reference>
<dbReference type="AlphaFoldDB" id="A0A1M6JRH6"/>
<evidence type="ECO:0000313" key="1">
    <source>
        <dbReference type="EMBL" id="SHJ49266.1"/>
    </source>
</evidence>
<protein>
    <submittedName>
        <fullName evidence="1">Uncharacterized protein</fullName>
    </submittedName>
</protein>
<dbReference type="STRING" id="156994.SAMN04488028_101293"/>
<sequence length="40" mass="4724">MKNMLGSSFTSHHLIDDMTTWEPMLWAGTQNPTHFFRKQT</sequence>
<accession>A0A1M6JRH6</accession>
<dbReference type="Proteomes" id="UP000184474">
    <property type="component" value="Unassembled WGS sequence"/>
</dbReference>